<keyword evidence="6" id="KW-0677">Repeat</keyword>
<dbReference type="Proteomes" id="UP000012065">
    <property type="component" value="Unassembled WGS sequence"/>
</dbReference>
<dbReference type="GO" id="GO:0006891">
    <property type="term" value="P:intra-Golgi vesicle-mediated transport"/>
    <property type="evidence" value="ECO:0007669"/>
    <property type="project" value="TreeGrafter"/>
</dbReference>
<evidence type="ECO:0000256" key="10">
    <source>
        <dbReference type="ARBA" id="ARBA00023136"/>
    </source>
</evidence>
<evidence type="ECO:0000259" key="12">
    <source>
        <dbReference type="Pfam" id="PF01602"/>
    </source>
</evidence>
<dbReference type="InterPro" id="IPR002553">
    <property type="entry name" value="Clathrin/coatomer_adapt-like_N"/>
</dbReference>
<evidence type="ECO:0000313" key="13">
    <source>
        <dbReference type="EMBL" id="CCO28335.1"/>
    </source>
</evidence>
<evidence type="ECO:0000256" key="2">
    <source>
        <dbReference type="ARBA" id="ARBA00004347"/>
    </source>
</evidence>
<dbReference type="PANTHER" id="PTHR10261:SF0">
    <property type="entry name" value="COATOMER SUBUNIT GAMMA-2"/>
    <property type="match status" value="1"/>
</dbReference>
<dbReference type="InterPro" id="IPR011989">
    <property type="entry name" value="ARM-like"/>
</dbReference>
<dbReference type="GO" id="GO:0006888">
    <property type="term" value="P:endoplasmic reticulum to Golgi vesicle-mediated transport"/>
    <property type="evidence" value="ECO:0007669"/>
    <property type="project" value="TreeGrafter"/>
</dbReference>
<keyword evidence="9" id="KW-0333">Golgi apparatus</keyword>
<keyword evidence="11" id="KW-0968">Cytoplasmic vesicle</keyword>
<evidence type="ECO:0000256" key="9">
    <source>
        <dbReference type="ARBA" id="ARBA00023034"/>
    </source>
</evidence>
<evidence type="ECO:0000256" key="7">
    <source>
        <dbReference type="ARBA" id="ARBA00022892"/>
    </source>
</evidence>
<dbReference type="GO" id="GO:0005783">
    <property type="term" value="C:endoplasmic reticulum"/>
    <property type="evidence" value="ECO:0007669"/>
    <property type="project" value="TreeGrafter"/>
</dbReference>
<keyword evidence="8" id="KW-0653">Protein transport</keyword>
<dbReference type="FunFam" id="1.25.10.10:FF:000071">
    <property type="entry name" value="Coatomer subunit gamma"/>
    <property type="match status" value="1"/>
</dbReference>
<evidence type="ECO:0000256" key="8">
    <source>
        <dbReference type="ARBA" id="ARBA00022927"/>
    </source>
</evidence>
<evidence type="ECO:0000256" key="4">
    <source>
        <dbReference type="ARBA" id="ARBA00022448"/>
    </source>
</evidence>
<dbReference type="GO" id="GO:0030126">
    <property type="term" value="C:COPI vesicle coat"/>
    <property type="evidence" value="ECO:0007669"/>
    <property type="project" value="TreeGrafter"/>
</dbReference>
<evidence type="ECO:0000256" key="11">
    <source>
        <dbReference type="ARBA" id="ARBA00023329"/>
    </source>
</evidence>
<accession>M5BPL2</accession>
<dbReference type="GO" id="GO:0009306">
    <property type="term" value="P:protein secretion"/>
    <property type="evidence" value="ECO:0007669"/>
    <property type="project" value="TreeGrafter"/>
</dbReference>
<name>M5BPL2_THACB</name>
<keyword evidence="10" id="KW-0472">Membrane</keyword>
<dbReference type="HOGENOM" id="CLU_010353_0_0_1"/>
<dbReference type="GO" id="GO:0005793">
    <property type="term" value="C:endoplasmic reticulum-Golgi intermediate compartment"/>
    <property type="evidence" value="ECO:0007669"/>
    <property type="project" value="TreeGrafter"/>
</dbReference>
<comment type="subcellular location">
    <subcellularLocation>
        <location evidence="2">Cytoplasmic vesicle</location>
        <location evidence="2">COPI-coated vesicle membrane</location>
        <topology evidence="2">Peripheral membrane protein</topology>
        <orientation evidence="2">Cytoplasmic side</orientation>
    </subcellularLocation>
    <subcellularLocation>
        <location evidence="1">Golgi apparatus membrane</location>
        <topology evidence="1">Peripheral membrane protein</topology>
        <orientation evidence="1">Cytoplasmic side</orientation>
    </subcellularLocation>
</comment>
<comment type="caution">
    <text evidence="13">The sequence shown here is derived from an EMBL/GenBank/DDBJ whole genome shotgun (WGS) entry which is preliminary data.</text>
</comment>
<feature type="domain" description="Clathrin/coatomer adaptor adaptin-like N-terminal" evidence="12">
    <location>
        <begin position="3"/>
        <end position="297"/>
    </location>
</feature>
<dbReference type="SUPFAM" id="SSF48371">
    <property type="entry name" value="ARM repeat"/>
    <property type="match status" value="1"/>
</dbReference>
<comment type="similarity">
    <text evidence="3">Belongs to the COPG family.</text>
</comment>
<dbReference type="PANTHER" id="PTHR10261">
    <property type="entry name" value="COATOMER SUBUNIT GAMMA"/>
    <property type="match status" value="1"/>
</dbReference>
<dbReference type="InterPro" id="IPR016024">
    <property type="entry name" value="ARM-type_fold"/>
</dbReference>
<reference evidence="13 14" key="1">
    <citation type="journal article" date="2013" name="J. Biotechnol.">
        <title>Establishment and interpretation of the genome sequence of the phytopathogenic fungus Rhizoctonia solani AG1-IB isolate 7/3/14.</title>
        <authorList>
            <person name="Wibberg D.W."/>
            <person name="Jelonek L.J."/>
            <person name="Rupp O.R."/>
            <person name="Hennig M.H."/>
            <person name="Eikmeyer F.E."/>
            <person name="Goesmann A.G."/>
            <person name="Hartmann A.H."/>
            <person name="Borriss R.B."/>
            <person name="Grosch R.G."/>
            <person name="Puehler A.P."/>
            <person name="Schlueter A.S."/>
        </authorList>
    </citation>
    <scope>NUCLEOTIDE SEQUENCE [LARGE SCALE GENOMIC DNA]</scope>
    <source>
        <strain evidence="14">AG1-IB / isolate 7/3/14</strain>
    </source>
</reference>
<sequence>MQRQILDLLESWLRHKSDMVNFEAARVICEFQAKASTPLPVLTKAVSVLQLFLSSPKPVQKFAAIRTLSALAASYPAAVAACNLDMENLITDSNRSVATYAITTLLKTGNEASVDRLMKQITGFMTEISDEFKVIVVSAVRALCLKFPSKQALMLSFLAGVLRDEGGYEFKRAVVEALFDMVARVAEARDAALAHLCEFIEDCEFTKLSVRILYLLGVEGPKSPQPTKYIRYIYNRVVLENAIVRAAAVSSLAKFGVNAIDAAMRRSVGVLLTRCLDDVDDEVRDRAAMYLKVIDEEDLAQTYVKDAALESKLVAYVNDADAQTESFDASEIPRISKDQAKAESARPSALDATLAINAPKTAAPAAAAPTAAETQSSYADQLAAVPELASYAKPSMWLRV</sequence>
<organism evidence="13 14">
    <name type="scientific">Thanatephorus cucumeris (strain AG1-IB / isolate 7/3/14)</name>
    <name type="common">Lettuce bottom rot fungus</name>
    <name type="synonym">Rhizoctonia solani</name>
    <dbReference type="NCBI Taxonomy" id="1108050"/>
    <lineage>
        <taxon>Eukaryota</taxon>
        <taxon>Fungi</taxon>
        <taxon>Dikarya</taxon>
        <taxon>Basidiomycota</taxon>
        <taxon>Agaricomycotina</taxon>
        <taxon>Agaricomycetes</taxon>
        <taxon>Cantharellales</taxon>
        <taxon>Ceratobasidiaceae</taxon>
        <taxon>Rhizoctonia</taxon>
        <taxon>Rhizoctonia solani AG-1</taxon>
    </lineage>
</organism>
<protein>
    <submittedName>
        <fullName evidence="13">Rhizoctonia solani AG1-IB WGS project CAOJ00000000 data, isolate 7/3/14, contig 04685</fullName>
    </submittedName>
</protein>
<keyword evidence="4" id="KW-0813">Transport</keyword>
<dbReference type="GO" id="GO:0000139">
    <property type="term" value="C:Golgi membrane"/>
    <property type="evidence" value="ECO:0007669"/>
    <property type="project" value="UniProtKB-SubCell"/>
</dbReference>
<evidence type="ECO:0000256" key="5">
    <source>
        <dbReference type="ARBA" id="ARBA00022490"/>
    </source>
</evidence>
<gene>
    <name evidence="13" type="ORF">BN14_02330</name>
</gene>
<evidence type="ECO:0000313" key="14">
    <source>
        <dbReference type="Proteomes" id="UP000012065"/>
    </source>
</evidence>
<dbReference type="Pfam" id="PF01602">
    <property type="entry name" value="Adaptin_N"/>
    <property type="match status" value="1"/>
</dbReference>
<evidence type="ECO:0000256" key="1">
    <source>
        <dbReference type="ARBA" id="ARBA00004255"/>
    </source>
</evidence>
<keyword evidence="7" id="KW-0931">ER-Golgi transport</keyword>
<keyword evidence="5" id="KW-0963">Cytoplasm</keyword>
<dbReference type="Gene3D" id="1.25.10.10">
    <property type="entry name" value="Leucine-rich Repeat Variant"/>
    <property type="match status" value="1"/>
</dbReference>
<evidence type="ECO:0000256" key="3">
    <source>
        <dbReference type="ARBA" id="ARBA00010720"/>
    </source>
</evidence>
<proteinExistence type="inferred from homology"/>
<dbReference type="GO" id="GO:0006886">
    <property type="term" value="P:intracellular protein transport"/>
    <property type="evidence" value="ECO:0007669"/>
    <property type="project" value="InterPro"/>
</dbReference>
<dbReference type="EMBL" id="CAOJ01003160">
    <property type="protein sequence ID" value="CCO28335.1"/>
    <property type="molecule type" value="Genomic_DNA"/>
</dbReference>
<dbReference type="InterPro" id="IPR017106">
    <property type="entry name" value="Coatomer_gsu"/>
</dbReference>
<dbReference type="AlphaFoldDB" id="M5BPL2"/>
<evidence type="ECO:0000256" key="6">
    <source>
        <dbReference type="ARBA" id="ARBA00022737"/>
    </source>
</evidence>